<reference evidence="1" key="1">
    <citation type="submission" date="2018-11" db="EMBL/GenBank/DDBJ databases">
        <title>The sequence and de novo assembly of Larimichthys crocea genome using PacBio and Hi-C technologies.</title>
        <authorList>
            <person name="Xu P."/>
            <person name="Chen B."/>
            <person name="Zhou Z."/>
            <person name="Ke Q."/>
            <person name="Wu Y."/>
            <person name="Bai H."/>
            <person name="Pu F."/>
        </authorList>
    </citation>
    <scope>NUCLEOTIDE SEQUENCE</scope>
    <source>
        <tissue evidence="1">Muscle</tissue>
    </source>
</reference>
<dbReference type="EMBL" id="CM011682">
    <property type="protein sequence ID" value="TMS14915.1"/>
    <property type="molecule type" value="Genomic_DNA"/>
</dbReference>
<evidence type="ECO:0000313" key="1">
    <source>
        <dbReference type="EMBL" id="TMS14915.1"/>
    </source>
</evidence>
<name>A0ACD3R694_LARCR</name>
<gene>
    <name evidence="1" type="ORF">E3U43_021377</name>
</gene>
<accession>A0ACD3R694</accession>
<comment type="caution">
    <text evidence="1">The sequence shown here is derived from an EMBL/GenBank/DDBJ whole genome shotgun (WGS) entry which is preliminary data.</text>
</comment>
<sequence>MFLFNYNDPSNKPLYRGQKAIQILLVLIALACVPCMLIVKTLVLRRQHLWRKNLGTENFAGIRVGNGPTEDEAEIIQHDQLSQQYDDEPEAREEEEFIFADVAVHQAIHTIEYCLGCISNTASYLRLWALSLAHAQLSEVLWSMVMHIGLSTRSLAGFILLAIVFYFFAVLTVGHSSHYGRPVSLLTCTATALGGVPKQVLLGPGLQVPPLHLRQHPGWKVRGLRSADCFIY</sequence>
<evidence type="ECO:0000313" key="2">
    <source>
        <dbReference type="Proteomes" id="UP000793456"/>
    </source>
</evidence>
<protein>
    <submittedName>
        <fullName evidence="1">Uncharacterized protein</fullName>
    </submittedName>
</protein>
<dbReference type="Proteomes" id="UP000793456">
    <property type="component" value="Chromosome IX"/>
</dbReference>
<keyword evidence="2" id="KW-1185">Reference proteome</keyword>
<proteinExistence type="predicted"/>
<organism evidence="1 2">
    <name type="scientific">Larimichthys crocea</name>
    <name type="common">Large yellow croaker</name>
    <name type="synonym">Pseudosciaena crocea</name>
    <dbReference type="NCBI Taxonomy" id="215358"/>
    <lineage>
        <taxon>Eukaryota</taxon>
        <taxon>Metazoa</taxon>
        <taxon>Chordata</taxon>
        <taxon>Craniata</taxon>
        <taxon>Vertebrata</taxon>
        <taxon>Euteleostomi</taxon>
        <taxon>Actinopterygii</taxon>
        <taxon>Neopterygii</taxon>
        <taxon>Teleostei</taxon>
        <taxon>Neoteleostei</taxon>
        <taxon>Acanthomorphata</taxon>
        <taxon>Eupercaria</taxon>
        <taxon>Sciaenidae</taxon>
        <taxon>Larimichthys</taxon>
    </lineage>
</organism>